<keyword evidence="4 5" id="KW-0472">Membrane</keyword>
<organism evidence="7 8">
    <name type="scientific">Stakelama pacifica</name>
    <dbReference type="NCBI Taxonomy" id="517720"/>
    <lineage>
        <taxon>Bacteria</taxon>
        <taxon>Pseudomonadati</taxon>
        <taxon>Pseudomonadota</taxon>
        <taxon>Alphaproteobacteria</taxon>
        <taxon>Sphingomonadales</taxon>
        <taxon>Sphingomonadaceae</taxon>
        <taxon>Stakelama</taxon>
    </lineage>
</organism>
<dbReference type="AlphaFoldDB" id="A0A4R6FSA8"/>
<comment type="subcellular location">
    <subcellularLocation>
        <location evidence="1">Membrane</location>
        <topology evidence="1">Multi-pass membrane protein</topology>
    </subcellularLocation>
</comment>
<evidence type="ECO:0000313" key="7">
    <source>
        <dbReference type="EMBL" id="TDN84641.1"/>
    </source>
</evidence>
<feature type="transmembrane region" description="Helical" evidence="5">
    <location>
        <begin position="22"/>
        <end position="42"/>
    </location>
</feature>
<feature type="transmembrane region" description="Helical" evidence="5">
    <location>
        <begin position="330"/>
        <end position="360"/>
    </location>
</feature>
<dbReference type="GO" id="GO:0055085">
    <property type="term" value="P:transmembrane transport"/>
    <property type="evidence" value="ECO:0007669"/>
    <property type="project" value="InterPro"/>
</dbReference>
<dbReference type="RefSeq" id="WP_133495016.1">
    <property type="nucleotide sequence ID" value="NZ_BMLU01000003.1"/>
</dbReference>
<name>A0A4R6FSA8_9SPHN</name>
<protein>
    <submittedName>
        <fullName evidence="7">MFS superfamily sulfate permease-like transporter</fullName>
    </submittedName>
</protein>
<dbReference type="PANTHER" id="PTHR11814">
    <property type="entry name" value="SULFATE TRANSPORTER"/>
    <property type="match status" value="1"/>
</dbReference>
<gene>
    <name evidence="7" type="ORF">EV664_103288</name>
</gene>
<accession>A0A4R6FSA8</accession>
<evidence type="ECO:0000256" key="1">
    <source>
        <dbReference type="ARBA" id="ARBA00004141"/>
    </source>
</evidence>
<evidence type="ECO:0000313" key="8">
    <source>
        <dbReference type="Proteomes" id="UP000295493"/>
    </source>
</evidence>
<reference evidence="7 8" key="1">
    <citation type="submission" date="2019-03" db="EMBL/GenBank/DDBJ databases">
        <title>Genomic Encyclopedia of Type Strains, Phase IV (KMG-IV): sequencing the most valuable type-strain genomes for metagenomic binning, comparative biology and taxonomic classification.</title>
        <authorList>
            <person name="Goeker M."/>
        </authorList>
    </citation>
    <scope>NUCLEOTIDE SEQUENCE [LARGE SCALE GENOMIC DNA]</scope>
    <source>
        <strain evidence="7 8">DSM 25059</strain>
    </source>
</reference>
<dbReference type="OrthoDB" id="9769739at2"/>
<feature type="transmembrane region" description="Helical" evidence="5">
    <location>
        <begin position="195"/>
        <end position="220"/>
    </location>
</feature>
<keyword evidence="2 5" id="KW-0812">Transmembrane</keyword>
<feature type="transmembrane region" description="Helical" evidence="5">
    <location>
        <begin position="171"/>
        <end position="188"/>
    </location>
</feature>
<dbReference type="Pfam" id="PF00916">
    <property type="entry name" value="Sulfate_transp"/>
    <property type="match status" value="1"/>
</dbReference>
<dbReference type="Proteomes" id="UP000295493">
    <property type="component" value="Unassembled WGS sequence"/>
</dbReference>
<proteinExistence type="predicted"/>
<feature type="transmembrane region" description="Helical" evidence="5">
    <location>
        <begin position="91"/>
        <end position="111"/>
    </location>
</feature>
<feature type="transmembrane region" description="Helical" evidence="5">
    <location>
        <begin position="249"/>
        <end position="271"/>
    </location>
</feature>
<evidence type="ECO:0000256" key="4">
    <source>
        <dbReference type="ARBA" id="ARBA00023136"/>
    </source>
</evidence>
<feature type="transmembrane region" description="Helical" evidence="5">
    <location>
        <begin position="49"/>
        <end position="71"/>
    </location>
</feature>
<dbReference type="EMBL" id="SNWD01000003">
    <property type="protein sequence ID" value="TDN84641.1"/>
    <property type="molecule type" value="Genomic_DNA"/>
</dbReference>
<evidence type="ECO:0000256" key="5">
    <source>
        <dbReference type="SAM" id="Phobius"/>
    </source>
</evidence>
<feature type="transmembrane region" description="Helical" evidence="5">
    <location>
        <begin position="380"/>
        <end position="408"/>
    </location>
</feature>
<dbReference type="GO" id="GO:0016020">
    <property type="term" value="C:membrane"/>
    <property type="evidence" value="ECO:0007669"/>
    <property type="project" value="UniProtKB-SubCell"/>
</dbReference>
<evidence type="ECO:0000256" key="3">
    <source>
        <dbReference type="ARBA" id="ARBA00022989"/>
    </source>
</evidence>
<dbReference type="InterPro" id="IPR011547">
    <property type="entry name" value="SLC26A/SulP_dom"/>
</dbReference>
<keyword evidence="3 5" id="KW-1133">Transmembrane helix</keyword>
<evidence type="ECO:0000256" key="2">
    <source>
        <dbReference type="ARBA" id="ARBA00022692"/>
    </source>
</evidence>
<evidence type="ECO:0000259" key="6">
    <source>
        <dbReference type="Pfam" id="PF00916"/>
    </source>
</evidence>
<keyword evidence="8" id="KW-1185">Reference proteome</keyword>
<dbReference type="InterPro" id="IPR001902">
    <property type="entry name" value="SLC26A/SulP_fam"/>
</dbReference>
<sequence length="510" mass="52958">MNGSTKSGSKGGFVPDTFGRDFAASFVVFLVAMPLCLGIAIASGVPPALGLVTGIIGGIVVGSFAGAPLQVSGPAAGLAVLVFDLVQKHGLAALGPVVLLAGVIQFAGGLLKLGRYFRGVSPAVVHGMLAGIGAVILLQQIHVLIDDSPRSDGIANMAAIPGAFLGLDDNGLQALLVGVVTIGAMLAWEKFKPGALRLLPGALIGVVAGTVVAVIGSLSIQRISVPSNLAAEVTLPTAESMSMLTDPSMIGLAFAFAFIASAETLLSAAAVDKMQDRVQSKFDKELSAQGVGNFLCGLVGALPMTGVIVRSSANVQAGAMTRASAIMHGIWILGFVSLLPFVLSLVPTASLAGVLVVVGAKLIKVQDVQKLFHRYGPFPALIWAVTFVLVVTTDLLTGVIVGLALTALELLPQVRGMRLNVEEQKHAEDHHEVVLEGKATAIAIRKVAGLLDRLPNHGRLRIDLRGLHYADHTVSELMADAIKRRRDRGVEVEVEHSDAPHHRKLASAMA</sequence>
<comment type="caution">
    <text evidence="7">The sequence shown here is derived from an EMBL/GenBank/DDBJ whole genome shotgun (WGS) entry which is preliminary data.</text>
</comment>
<feature type="transmembrane region" description="Helical" evidence="5">
    <location>
        <begin position="123"/>
        <end position="145"/>
    </location>
</feature>
<feature type="domain" description="SLC26A/SulP transporter" evidence="6">
    <location>
        <begin position="19"/>
        <end position="386"/>
    </location>
</feature>